<dbReference type="AlphaFoldDB" id="A0A2S5TCW3"/>
<dbReference type="InterPro" id="IPR013736">
    <property type="entry name" value="Xaa-Pro_dipept_C"/>
</dbReference>
<dbReference type="SMART" id="SM00939">
    <property type="entry name" value="PepX_C"/>
    <property type="match status" value="1"/>
</dbReference>
<feature type="domain" description="Xaa-Pro dipeptidyl-peptidase C-terminal" evidence="3">
    <location>
        <begin position="332"/>
        <end position="585"/>
    </location>
</feature>
<dbReference type="Gene3D" id="3.40.50.1820">
    <property type="entry name" value="alpha/beta hydrolase"/>
    <property type="match status" value="1"/>
</dbReference>
<organism evidence="4 5">
    <name type="scientific">Solimonas fluminis</name>
    <dbReference type="NCBI Taxonomy" id="2086571"/>
    <lineage>
        <taxon>Bacteria</taxon>
        <taxon>Pseudomonadati</taxon>
        <taxon>Pseudomonadota</taxon>
        <taxon>Gammaproteobacteria</taxon>
        <taxon>Nevskiales</taxon>
        <taxon>Nevskiaceae</taxon>
        <taxon>Solimonas</taxon>
    </lineage>
</organism>
<dbReference type="Pfam" id="PF08530">
    <property type="entry name" value="PepX_C"/>
    <property type="match status" value="1"/>
</dbReference>
<accession>A0A2S5TCW3</accession>
<dbReference type="Gene3D" id="2.60.120.260">
    <property type="entry name" value="Galactose-binding domain-like"/>
    <property type="match status" value="1"/>
</dbReference>
<keyword evidence="1" id="KW-0378">Hydrolase</keyword>
<keyword evidence="2" id="KW-1133">Transmembrane helix</keyword>
<dbReference type="EMBL" id="PSNW01000010">
    <property type="protein sequence ID" value="PPE72678.1"/>
    <property type="molecule type" value="Genomic_DNA"/>
</dbReference>
<dbReference type="InterPro" id="IPR000383">
    <property type="entry name" value="Xaa-Pro-like_dom"/>
</dbReference>
<dbReference type="InterPro" id="IPR050585">
    <property type="entry name" value="Xaa-Pro_dipeptidyl-ppase/CocE"/>
</dbReference>
<dbReference type="PANTHER" id="PTHR43056:SF10">
    <property type="entry name" value="COCE_NOND FAMILY, PUTATIVE (AFU_ORTHOLOGUE AFUA_7G00600)-RELATED"/>
    <property type="match status" value="1"/>
</dbReference>
<dbReference type="SUPFAM" id="SSF53474">
    <property type="entry name" value="alpha/beta-Hydrolases"/>
    <property type="match status" value="1"/>
</dbReference>
<evidence type="ECO:0000256" key="2">
    <source>
        <dbReference type="SAM" id="Phobius"/>
    </source>
</evidence>
<dbReference type="OrthoDB" id="9806163at2"/>
<feature type="transmembrane region" description="Helical" evidence="2">
    <location>
        <begin position="630"/>
        <end position="653"/>
    </location>
</feature>
<dbReference type="GO" id="GO:0008239">
    <property type="term" value="F:dipeptidyl-peptidase activity"/>
    <property type="evidence" value="ECO:0007669"/>
    <property type="project" value="InterPro"/>
</dbReference>
<keyword evidence="2" id="KW-0472">Membrane</keyword>
<name>A0A2S5TCW3_9GAMM</name>
<comment type="caution">
    <text evidence="4">The sequence shown here is derived from an EMBL/GenBank/DDBJ whole genome shotgun (WGS) entry which is preliminary data.</text>
</comment>
<dbReference type="SUPFAM" id="SSF49785">
    <property type="entry name" value="Galactose-binding domain-like"/>
    <property type="match status" value="1"/>
</dbReference>
<reference evidence="4 5" key="1">
    <citation type="submission" date="2018-02" db="EMBL/GenBank/DDBJ databases">
        <title>Genome sequencing of Solimonas sp. HR-BB.</title>
        <authorList>
            <person name="Lee Y."/>
            <person name="Jeon C.O."/>
        </authorList>
    </citation>
    <scope>NUCLEOTIDE SEQUENCE [LARGE SCALE GENOMIC DNA]</scope>
    <source>
        <strain evidence="4 5">HR-BB</strain>
    </source>
</reference>
<dbReference type="InterPro" id="IPR005674">
    <property type="entry name" value="CocE/Ser_esterase"/>
</dbReference>
<keyword evidence="5" id="KW-1185">Reference proteome</keyword>
<dbReference type="InterPro" id="IPR029058">
    <property type="entry name" value="AB_hydrolase_fold"/>
</dbReference>
<evidence type="ECO:0000259" key="3">
    <source>
        <dbReference type="SMART" id="SM00939"/>
    </source>
</evidence>
<evidence type="ECO:0000313" key="4">
    <source>
        <dbReference type="EMBL" id="PPE72678.1"/>
    </source>
</evidence>
<dbReference type="NCBIfam" id="TIGR00976">
    <property type="entry name" value="CocE_NonD"/>
    <property type="match status" value="1"/>
</dbReference>
<sequence>MEPRHIRVREGPAGPRRLRTRGETNMLDALARLRPRGVLLFAWLCLALAQPAAAEVRRQGYITLRDGVKLHYNLALPDERGSFPTVFIYDPYEAGAARNGPVTRPYVTSFWAQRGYAAIGVNIRGTGCSGGTFVAEDAPQWGRDGAEVVDWIAAQPWSNGRVGMFGISFTGTSQFAVAALAPTALKAIAPWQVFPDFYRDMAYPGGIYNSVFVTGWGLLSRPLLQSSGANAEALGDPQCLAHILQSLLPNTAANVGLNMLLHPYRDDYWSRDPSTMLPAVRLPTLGCVTWQDSTVTSRAADLFAEDLPRDSTWLVANNGLHGGCAVSEDMLMRFYGRYLKAEANGWERTPRLTLHHEVPPEGDAGIERWTSPGRPAWTTSHDRFDGGVQPLRLRLQPGGRLDLEPVAAKETVERYLYPSVSANTAYDWLAAFSRWGWPQLPGTVLNYTTPPLEQDAEFLGSGSVELWMSTPGTDADVQVTLSEVRPDGQEMYIQNGWLRLSHRHEDAARSTPLRPWHTHRAADARPLVPGEPVLARIPMLPFNHVFRAGSSIRLAIDTPNLDHGARPVPAVHAVHLGENHDSTLVLGWLRGARAGAALPGCNAVQSQPCRQDRVGVPEGRLRLEASGEPAAGGSGGGVFGPSMFVLLMAALLWRRRSHGPFVGMPGALRRRD</sequence>
<evidence type="ECO:0000313" key="5">
    <source>
        <dbReference type="Proteomes" id="UP000238220"/>
    </source>
</evidence>
<dbReference type="PANTHER" id="PTHR43056">
    <property type="entry name" value="PEPTIDASE S9 PROLYL OLIGOPEPTIDASE"/>
    <property type="match status" value="1"/>
</dbReference>
<dbReference type="Pfam" id="PF02129">
    <property type="entry name" value="Peptidase_S15"/>
    <property type="match status" value="1"/>
</dbReference>
<dbReference type="Proteomes" id="UP000238220">
    <property type="component" value="Unassembled WGS sequence"/>
</dbReference>
<keyword evidence="2" id="KW-0812">Transmembrane</keyword>
<gene>
    <name evidence="4" type="ORF">C3942_16635</name>
</gene>
<proteinExistence type="predicted"/>
<dbReference type="InterPro" id="IPR008979">
    <property type="entry name" value="Galactose-bd-like_sf"/>
</dbReference>
<evidence type="ECO:0000256" key="1">
    <source>
        <dbReference type="ARBA" id="ARBA00022801"/>
    </source>
</evidence>
<protein>
    <recommendedName>
        <fullName evidence="3">Xaa-Pro dipeptidyl-peptidase C-terminal domain-containing protein</fullName>
    </recommendedName>
</protein>